<evidence type="ECO:0000313" key="9">
    <source>
        <dbReference type="EMBL" id="GAA0649732.1"/>
    </source>
</evidence>
<name>A0AAV3T0R8_9EURY</name>
<evidence type="ECO:0000256" key="4">
    <source>
        <dbReference type="ARBA" id="ARBA00022692"/>
    </source>
</evidence>
<evidence type="ECO:0000313" key="10">
    <source>
        <dbReference type="Proteomes" id="UP001500194"/>
    </source>
</evidence>
<dbReference type="Gene3D" id="1.10.3720.10">
    <property type="entry name" value="MetI-like"/>
    <property type="match status" value="1"/>
</dbReference>
<evidence type="ECO:0000256" key="5">
    <source>
        <dbReference type="ARBA" id="ARBA00022989"/>
    </source>
</evidence>
<dbReference type="Proteomes" id="UP001500194">
    <property type="component" value="Unassembled WGS sequence"/>
</dbReference>
<keyword evidence="4 7" id="KW-0812">Transmembrane</keyword>
<evidence type="ECO:0000259" key="8">
    <source>
        <dbReference type="PROSITE" id="PS50928"/>
    </source>
</evidence>
<comment type="subcellular location">
    <subcellularLocation>
        <location evidence="1 7">Cell membrane</location>
        <topology evidence="1 7">Multi-pass membrane protein</topology>
    </subcellularLocation>
</comment>
<dbReference type="GO" id="GO:0055085">
    <property type="term" value="P:transmembrane transport"/>
    <property type="evidence" value="ECO:0007669"/>
    <property type="project" value="InterPro"/>
</dbReference>
<keyword evidence="6 7" id="KW-0472">Membrane</keyword>
<dbReference type="InterPro" id="IPR045621">
    <property type="entry name" value="BPD_transp_1_N"/>
</dbReference>
<organism evidence="9 10">
    <name type="scientific">Salarchaeum japonicum</name>
    <dbReference type="NCBI Taxonomy" id="555573"/>
    <lineage>
        <taxon>Archaea</taxon>
        <taxon>Methanobacteriati</taxon>
        <taxon>Methanobacteriota</taxon>
        <taxon>Stenosarchaea group</taxon>
        <taxon>Halobacteria</taxon>
        <taxon>Halobacteriales</taxon>
        <taxon>Halobacteriaceae</taxon>
    </lineage>
</organism>
<evidence type="ECO:0000256" key="3">
    <source>
        <dbReference type="ARBA" id="ARBA00022475"/>
    </source>
</evidence>
<dbReference type="GO" id="GO:0005886">
    <property type="term" value="C:plasma membrane"/>
    <property type="evidence" value="ECO:0007669"/>
    <property type="project" value="UniProtKB-SubCell"/>
</dbReference>
<reference evidence="9 10" key="1">
    <citation type="journal article" date="2019" name="Int. J. Syst. Evol. Microbiol.">
        <title>The Global Catalogue of Microorganisms (GCM) 10K type strain sequencing project: providing services to taxonomists for standard genome sequencing and annotation.</title>
        <authorList>
            <consortium name="The Broad Institute Genomics Platform"/>
            <consortium name="The Broad Institute Genome Sequencing Center for Infectious Disease"/>
            <person name="Wu L."/>
            <person name="Ma J."/>
        </authorList>
    </citation>
    <scope>NUCLEOTIDE SEQUENCE [LARGE SCALE GENOMIC DNA]</scope>
    <source>
        <strain evidence="9 10">JCM 16327</strain>
    </source>
</reference>
<feature type="domain" description="ABC transmembrane type-1" evidence="8">
    <location>
        <begin position="100"/>
        <end position="349"/>
    </location>
</feature>
<keyword evidence="2 7" id="KW-0813">Transport</keyword>
<dbReference type="SUPFAM" id="SSF161098">
    <property type="entry name" value="MetI-like"/>
    <property type="match status" value="1"/>
</dbReference>
<evidence type="ECO:0000256" key="7">
    <source>
        <dbReference type="RuleBase" id="RU363032"/>
    </source>
</evidence>
<accession>A0AAV3T0R8</accession>
<sequence>MNRLAYLLKRILLSIPVVIFGTSLTFIILYAGPIDPVSAILGRGNANGPAAAEIRRKLNLNEPLWSRYFDFMADLLTFNLGQSYVFSPSTPAFEIVVQFLPRTMWMGAWAVLIPLFIGIPLGFYAGLNPNTLGDYTASFSGIVWRAMPNFWLAVIIMQFLSSSQGATVGIANFLNSLPAVSGIQPFNWETWVVQTKVIGPPDLSQLLGPNTTLGLPMPNWENLLAATKKILPASIVLGSASMGNEMRIGRTAMLESKNSNYVEMAKAKGLPPRTIVWKHIFRNALIPLVPVITAEAFVLVGGSVLIEYVFAINGIGYVFLQSMMNGDIPLASALMYVFILLLVIMNIVQDILYTIIDPRVGFEGQ</sequence>
<dbReference type="GeneID" id="68571812"/>
<dbReference type="EMBL" id="BAAADU010000002">
    <property type="protein sequence ID" value="GAA0649732.1"/>
    <property type="molecule type" value="Genomic_DNA"/>
</dbReference>
<comment type="similarity">
    <text evidence="7">Belongs to the binding-protein-dependent transport system permease family.</text>
</comment>
<keyword evidence="10" id="KW-1185">Reference proteome</keyword>
<dbReference type="CDD" id="cd06261">
    <property type="entry name" value="TM_PBP2"/>
    <property type="match status" value="1"/>
</dbReference>
<feature type="transmembrane region" description="Helical" evidence="7">
    <location>
        <begin position="330"/>
        <end position="348"/>
    </location>
</feature>
<dbReference type="Pfam" id="PF19300">
    <property type="entry name" value="BPD_transp_1_N"/>
    <property type="match status" value="1"/>
</dbReference>
<dbReference type="AlphaFoldDB" id="A0AAV3T0R8"/>
<feature type="transmembrane region" description="Helical" evidence="7">
    <location>
        <begin position="107"/>
        <end position="127"/>
    </location>
</feature>
<proteinExistence type="inferred from homology"/>
<evidence type="ECO:0000256" key="6">
    <source>
        <dbReference type="ARBA" id="ARBA00023136"/>
    </source>
</evidence>
<evidence type="ECO:0000256" key="2">
    <source>
        <dbReference type="ARBA" id="ARBA00022448"/>
    </source>
</evidence>
<dbReference type="InterPro" id="IPR000515">
    <property type="entry name" value="MetI-like"/>
</dbReference>
<keyword evidence="5 7" id="KW-1133">Transmembrane helix</keyword>
<dbReference type="PANTHER" id="PTHR43163:SF6">
    <property type="entry name" value="DIPEPTIDE TRANSPORT SYSTEM PERMEASE PROTEIN DPPB-RELATED"/>
    <property type="match status" value="1"/>
</dbReference>
<dbReference type="PANTHER" id="PTHR43163">
    <property type="entry name" value="DIPEPTIDE TRANSPORT SYSTEM PERMEASE PROTEIN DPPB-RELATED"/>
    <property type="match status" value="1"/>
</dbReference>
<dbReference type="Pfam" id="PF00528">
    <property type="entry name" value="BPD_transp_1"/>
    <property type="match status" value="1"/>
</dbReference>
<comment type="caution">
    <text evidence="9">The sequence shown here is derived from an EMBL/GenBank/DDBJ whole genome shotgun (WGS) entry which is preliminary data.</text>
</comment>
<dbReference type="PROSITE" id="PS50928">
    <property type="entry name" value="ABC_TM1"/>
    <property type="match status" value="1"/>
</dbReference>
<dbReference type="InterPro" id="IPR035906">
    <property type="entry name" value="MetI-like_sf"/>
</dbReference>
<gene>
    <name evidence="9" type="ORF">GCM10009019_10610</name>
</gene>
<feature type="transmembrane region" description="Helical" evidence="7">
    <location>
        <begin position="12"/>
        <end position="32"/>
    </location>
</feature>
<evidence type="ECO:0000256" key="1">
    <source>
        <dbReference type="ARBA" id="ARBA00004651"/>
    </source>
</evidence>
<feature type="transmembrane region" description="Helical" evidence="7">
    <location>
        <begin position="285"/>
        <end position="310"/>
    </location>
</feature>
<protein>
    <submittedName>
        <fullName evidence="9">ABC transporter permease</fullName>
    </submittedName>
</protein>
<dbReference type="RefSeq" id="WP_227261236.1">
    <property type="nucleotide sequence ID" value="NZ_BAAADU010000002.1"/>
</dbReference>
<keyword evidence="3" id="KW-1003">Cell membrane</keyword>